<keyword evidence="2 6" id="KW-0540">Nuclease</keyword>
<reference evidence="9" key="1">
    <citation type="journal article" date="2019" name="Int. J. Syst. Evol. Microbiol.">
        <title>The Global Catalogue of Microorganisms (GCM) 10K type strain sequencing project: providing services to taxonomists for standard genome sequencing and annotation.</title>
        <authorList>
            <consortium name="The Broad Institute Genomics Platform"/>
            <consortium name="The Broad Institute Genome Sequencing Center for Infectious Disease"/>
            <person name="Wu L."/>
            <person name="Ma J."/>
        </authorList>
    </citation>
    <scope>NUCLEOTIDE SEQUENCE [LARGE SCALE GENOMIC DNA]</scope>
    <source>
        <strain evidence="9">JCM 18302</strain>
    </source>
</reference>
<keyword evidence="1 6" id="KW-1277">Toxin-antitoxin system</keyword>
<dbReference type="SUPFAM" id="SSF88723">
    <property type="entry name" value="PIN domain-like"/>
    <property type="match status" value="1"/>
</dbReference>
<name>A0ABP9NU91_9PSEU</name>
<gene>
    <name evidence="8" type="primary">vapC26</name>
    <name evidence="6" type="synonym">vapC</name>
    <name evidence="8" type="ORF">GCM10023320_54610</name>
</gene>
<dbReference type="Proteomes" id="UP001500804">
    <property type="component" value="Unassembled WGS sequence"/>
</dbReference>
<dbReference type="RefSeq" id="WP_345608469.1">
    <property type="nucleotide sequence ID" value="NZ_BAABJO010000023.1"/>
</dbReference>
<keyword evidence="6" id="KW-0800">Toxin</keyword>
<accession>A0ABP9NU91</accession>
<evidence type="ECO:0000313" key="8">
    <source>
        <dbReference type="EMBL" id="GAA5131387.1"/>
    </source>
</evidence>
<evidence type="ECO:0000256" key="2">
    <source>
        <dbReference type="ARBA" id="ARBA00022722"/>
    </source>
</evidence>
<comment type="caution">
    <text evidence="8">The sequence shown here is derived from an EMBL/GenBank/DDBJ whole genome shotgun (WGS) entry which is preliminary data.</text>
</comment>
<comment type="cofactor">
    <cofactor evidence="6">
        <name>Mg(2+)</name>
        <dbReference type="ChEBI" id="CHEBI:18420"/>
    </cofactor>
</comment>
<protein>
    <recommendedName>
        <fullName evidence="6">Ribonuclease VapC</fullName>
        <shortName evidence="6">RNase VapC</shortName>
        <ecNumber evidence="6">3.1.-.-</ecNumber>
    </recommendedName>
    <alternativeName>
        <fullName evidence="6">Toxin VapC</fullName>
    </alternativeName>
</protein>
<dbReference type="InterPro" id="IPR029060">
    <property type="entry name" value="PIN-like_dom_sf"/>
</dbReference>
<keyword evidence="4 6" id="KW-0378">Hydrolase</keyword>
<evidence type="ECO:0000256" key="5">
    <source>
        <dbReference type="ARBA" id="ARBA00022842"/>
    </source>
</evidence>
<dbReference type="EC" id="3.1.-.-" evidence="6"/>
<feature type="binding site" evidence="6">
    <location>
        <position position="5"/>
    </location>
    <ligand>
        <name>Mg(2+)</name>
        <dbReference type="ChEBI" id="CHEBI:18420"/>
    </ligand>
</feature>
<dbReference type="HAMAP" id="MF_00265">
    <property type="entry name" value="VapC_Nob1"/>
    <property type="match status" value="1"/>
</dbReference>
<proteinExistence type="inferred from homology"/>
<evidence type="ECO:0000256" key="4">
    <source>
        <dbReference type="ARBA" id="ARBA00022801"/>
    </source>
</evidence>
<dbReference type="EMBL" id="BAABJO010000023">
    <property type="protein sequence ID" value="GAA5131387.1"/>
    <property type="molecule type" value="Genomic_DNA"/>
</dbReference>
<dbReference type="InterPro" id="IPR022907">
    <property type="entry name" value="VapC_family"/>
</dbReference>
<evidence type="ECO:0000256" key="6">
    <source>
        <dbReference type="HAMAP-Rule" id="MF_00265"/>
    </source>
</evidence>
<comment type="similarity">
    <text evidence="6">Belongs to the PINc/VapC protein family.</text>
</comment>
<sequence>MVIVDTGVLYALADRRDAHHAACLRWLISARPPLLVPPLVVAEACYLIGGHLGHEAEAAFLDGLKPGGSFAPAELLPADLARMAVLVRRYAELRLGGTDASVVALAERLGVDQVATVDRRHFSVVRPAHVDALTLLPVEL</sequence>
<evidence type="ECO:0000259" key="7">
    <source>
        <dbReference type="Pfam" id="PF01850"/>
    </source>
</evidence>
<comment type="function">
    <text evidence="6">Toxic component of a toxin-antitoxin (TA) system. An RNase.</text>
</comment>
<feature type="binding site" evidence="6">
    <location>
        <position position="99"/>
    </location>
    <ligand>
        <name>Mg(2+)</name>
        <dbReference type="ChEBI" id="CHEBI:18420"/>
    </ligand>
</feature>
<feature type="domain" description="PIN" evidence="7">
    <location>
        <begin position="2"/>
        <end position="123"/>
    </location>
</feature>
<evidence type="ECO:0000256" key="1">
    <source>
        <dbReference type="ARBA" id="ARBA00022649"/>
    </source>
</evidence>
<dbReference type="Pfam" id="PF01850">
    <property type="entry name" value="PIN"/>
    <property type="match status" value="1"/>
</dbReference>
<dbReference type="InterPro" id="IPR002716">
    <property type="entry name" value="PIN_dom"/>
</dbReference>
<keyword evidence="9" id="KW-1185">Reference proteome</keyword>
<keyword evidence="3 6" id="KW-0479">Metal-binding</keyword>
<keyword evidence="5 6" id="KW-0460">Magnesium</keyword>
<evidence type="ECO:0000256" key="3">
    <source>
        <dbReference type="ARBA" id="ARBA00022723"/>
    </source>
</evidence>
<evidence type="ECO:0000313" key="9">
    <source>
        <dbReference type="Proteomes" id="UP001500804"/>
    </source>
</evidence>
<organism evidence="8 9">
    <name type="scientific">Pseudonocardia adelaidensis</name>
    <dbReference type="NCBI Taxonomy" id="648754"/>
    <lineage>
        <taxon>Bacteria</taxon>
        <taxon>Bacillati</taxon>
        <taxon>Actinomycetota</taxon>
        <taxon>Actinomycetes</taxon>
        <taxon>Pseudonocardiales</taxon>
        <taxon>Pseudonocardiaceae</taxon>
        <taxon>Pseudonocardia</taxon>
    </lineage>
</organism>
<dbReference type="Gene3D" id="3.40.50.1010">
    <property type="entry name" value="5'-nuclease"/>
    <property type="match status" value="1"/>
</dbReference>